<dbReference type="KEGG" id="cvi:CV_1225"/>
<dbReference type="EMBL" id="AE016825">
    <property type="protein sequence ID" value="AAQ58900.1"/>
    <property type="molecule type" value="Genomic_DNA"/>
</dbReference>
<gene>
    <name evidence="3" type="ordered locus">CV_1225</name>
</gene>
<organism evidence="3 4">
    <name type="scientific">Chromobacterium violaceum (strain ATCC 12472 / DSM 30191 / JCM 1249 / CCUG 213 / NBRC 12614 / NCIMB 9131 / NCTC 9757 / MK)</name>
    <dbReference type="NCBI Taxonomy" id="243365"/>
    <lineage>
        <taxon>Bacteria</taxon>
        <taxon>Pseudomonadati</taxon>
        <taxon>Pseudomonadota</taxon>
        <taxon>Betaproteobacteria</taxon>
        <taxon>Neisseriales</taxon>
        <taxon>Chromobacteriaceae</taxon>
        <taxon>Chromobacterium</taxon>
    </lineage>
</organism>
<dbReference type="STRING" id="243365.CV_1225"/>
<sequence>MGLLFEEGMMSYGIRIHVWGARACFTRPEMKVERVSYDVITPSAARGILEAVHWKPAIRWVVDRIGVLKPIRFESIRRNEVGSKLSAAGVAKAMKAGRVDGLAMLVDDDRQQRAATVLRDVGYVIEAHFELTGKAGADDSVGKHLDTFKRRARKGQHFHAPCLGTREFAASLELVDDGEAGPQPDTSLAGARDLGWMLHDIDFADGMAPRFFRAEMRDGWIAVPPWREARA</sequence>
<dbReference type="GO" id="GO:0016787">
    <property type="term" value="F:hydrolase activity"/>
    <property type="evidence" value="ECO:0007669"/>
    <property type="project" value="UniProtKB-KW"/>
</dbReference>
<keyword evidence="2" id="KW-0540">Nuclease</keyword>
<keyword evidence="2" id="KW-0255">Endonuclease</keyword>
<dbReference type="eggNOG" id="ENOG502Z82V">
    <property type="taxonomic scope" value="Bacteria"/>
</dbReference>
<comment type="similarity">
    <text evidence="2">Belongs to the CRISPR-associated protein Cas5 family. Subtype I-C/Dvulg subfamily.</text>
</comment>
<dbReference type="GO" id="GO:0051607">
    <property type="term" value="P:defense response to virus"/>
    <property type="evidence" value="ECO:0007669"/>
    <property type="project" value="UniProtKB-UniRule"/>
</dbReference>
<dbReference type="NCBIfam" id="TIGR01876">
    <property type="entry name" value="cas_Cas5d"/>
    <property type="match status" value="1"/>
</dbReference>
<dbReference type="EC" id="3.1.-.-" evidence="2"/>
<dbReference type="PIRSF" id="PIRSF029950">
    <property type="entry name" value="Cas_CT1134"/>
    <property type="match status" value="1"/>
</dbReference>
<dbReference type="NCBIfam" id="TIGR02593">
    <property type="entry name" value="CRISPR_cas5"/>
    <property type="match status" value="1"/>
</dbReference>
<keyword evidence="2" id="KW-0378">Hydrolase</keyword>
<dbReference type="GO" id="GO:0004519">
    <property type="term" value="F:endonuclease activity"/>
    <property type="evidence" value="ECO:0007669"/>
    <property type="project" value="UniProtKB-UniRule"/>
</dbReference>
<dbReference type="GO" id="GO:0003723">
    <property type="term" value="F:RNA binding"/>
    <property type="evidence" value="ECO:0007669"/>
    <property type="project" value="UniProtKB-UniRule"/>
</dbReference>
<comment type="function">
    <text evidence="2">CRISPR (clustered regularly interspaced short palindromic repeat) is an adaptive immune system that provides protection against mobile genetic elements (viruses, transposable elements and conjugative plasmids). CRISPR clusters contain spacers, sequences complementary to antecedent mobile elements, and target invading nucleic acids. CRISPR clusters are transcribed and processed into CRISPR RNA (crRNA).</text>
</comment>
<dbReference type="Gene3D" id="3.30.70.2660">
    <property type="match status" value="1"/>
</dbReference>
<evidence type="ECO:0000313" key="4">
    <source>
        <dbReference type="Proteomes" id="UP000001424"/>
    </source>
</evidence>
<dbReference type="AlphaFoldDB" id="Q7NYP8"/>
<dbReference type="InterPro" id="IPR021124">
    <property type="entry name" value="CRISPR-assoc_prot_Cas5"/>
</dbReference>
<evidence type="ECO:0000313" key="3">
    <source>
        <dbReference type="EMBL" id="AAQ58900.1"/>
    </source>
</evidence>
<accession>Q7NYP8</accession>
<protein>
    <recommendedName>
        <fullName evidence="2">pre-crRNA processing endonuclease</fullName>
        <ecNumber evidence="2">3.1.-.-</ecNumber>
    </recommendedName>
</protein>
<evidence type="ECO:0000256" key="2">
    <source>
        <dbReference type="PIRNR" id="PIRNR029950"/>
    </source>
</evidence>
<keyword evidence="4" id="KW-1185">Reference proteome</keyword>
<dbReference type="CDD" id="cd09752">
    <property type="entry name" value="Cas5_I-C"/>
    <property type="match status" value="1"/>
</dbReference>
<name>Q7NYP8_CHRVO</name>
<reference evidence="3 4" key="1">
    <citation type="journal article" date="2003" name="Proc. Natl. Acad. Sci. U.S.A.">
        <title>The complete genome sequence of Chromobacterium violaceum reveals remarkable and exploitable bacterial adaptability.</title>
        <authorList>
            <person name="Vasconcelos A.T.R."/>
            <person name="de Almeida D.F."/>
            <person name="Almeida F.C."/>
            <person name="de Almeida L.G.P."/>
            <person name="de Almeida R."/>
            <person name="Goncalves J.A.A."/>
            <person name="Andrade E.M."/>
            <person name="Antonio R.V."/>
            <person name="Araripe J."/>
            <person name="de Araujo M.F.F."/>
            <person name="Filho S.A."/>
            <person name="Azevedo V."/>
            <person name="Batista A.J."/>
            <person name="Bataus L.A.M."/>
            <person name="Batista J.S."/>
            <person name="Belo A."/>
            <person name="vander Berg C."/>
            <person name="Blamey J."/>
            <person name="Bogo M."/>
            <person name="Bonato S."/>
            <person name="Bordignon J."/>
            <person name="Brito C.A."/>
            <person name="Brocchi M."/>
            <person name="Burity H.A."/>
            <person name="Camargo A.A."/>
            <person name="Cardoso D.D.P."/>
            <person name="Carneiro N.P."/>
            <person name="Carraro D.M."/>
            <person name="Carvalho C.M.B."/>
            <person name="Cascardo J.C.M."/>
            <person name="Cavada B.S."/>
            <person name="Chueire L.M.O."/>
            <person name="Pasa T.B.C."/>
            <person name="Duran N."/>
            <person name="Fagundes N."/>
            <person name="Falcao C.L."/>
            <person name="Fantinatti F."/>
            <person name="Farias I.P."/>
            <person name="Felipe M.S.S."/>
            <person name="Ferrari L.P."/>
            <person name="Ferro J.A."/>
            <person name="Ferro M.I.T."/>
            <person name="Franco G.R."/>
            <person name="Freitas N.S.A."/>
            <person name="Furlan L.R."/>
            <person name="Gazzinelli R.T."/>
            <person name="Gomes E.A."/>
            <person name="Goncalves P.R."/>
            <person name="Grangeiro T.B."/>
            <person name="Grattapaglia D."/>
            <person name="Grisard E.C."/>
            <person name="Guimaraes C.T."/>
            <person name="Hanna E.S."/>
            <person name="Hungria M."/>
            <person name="Jardim S.N."/>
            <person name="Laurino J."/>
            <person name="Leoi L.C.T."/>
            <person name="Fassarella L."/>
            <person name="Lima A."/>
            <person name="Loureiro M.F."/>
            <person name="Lyra M.C.P."/>
            <person name="Macedo M."/>
            <person name="Madeira H.M.F."/>
            <person name="Manfio G.P."/>
            <person name="Maranhao A.Q."/>
            <person name="Martins W.S."/>
            <person name="di Mauro S.M.Z."/>
            <person name="de Medeiros S.R.B."/>
            <person name="Meissner R.D.V."/>
            <person name="Menck C.F.M."/>
            <person name="Moreira M.A.M."/>
            <person name="Nascimento F.F."/>
            <person name="Nicolas M.F."/>
            <person name="Oliveira J.G."/>
            <person name="Oliveira S.C."/>
            <person name="Paixao R.F.C."/>
            <person name="Parente J.A."/>
            <person name="Pedrosa F.O."/>
            <person name="Pena S.J.D."/>
            <person name="Perreira J.O."/>
            <person name="Perreira M."/>
            <person name="Pinto L.S.R.C."/>
            <person name="Pinto L.S."/>
            <person name="Porto J.I.R."/>
            <person name="Potrich D.P."/>
            <person name="Neto C.E.R."/>
            <person name="Reis A.M.M."/>
            <person name="Rigo L.U."/>
            <person name="Rondinelli E."/>
            <person name="dos Santos E.B.P."/>
            <person name="Santos F.R."/>
            <person name="Schneider M.P.C."/>
            <person name="Seuanez H.N."/>
            <person name="Silva A.M.R."/>
            <person name="da Silva A.L.C."/>
            <person name="Silva D.W."/>
            <person name="Silva R."/>
            <person name="Simoes I.C."/>
            <person name="Simon D."/>
            <person name="Soares C.M.A."/>
            <person name="Soares R.B.A."/>
            <person name="Souza E.M."/>
            <person name="Souza K.R.L."/>
            <person name="Souza R.C."/>
            <person name="Steffens M.B.R."/>
            <person name="Steindel M."/>
            <person name="Teixeira S.R."/>
            <person name="Urmenyi T."/>
            <person name="Vettore A."/>
            <person name="Wassem R."/>
            <person name="Zaha A."/>
            <person name="Simpson A.J.G."/>
        </authorList>
    </citation>
    <scope>NUCLEOTIDE SEQUENCE [LARGE SCALE GENOMIC DNA]</scope>
    <source>
        <strain evidence="4">ATCC 12472 / DSM 30191 / JCM 1249 / NBRC 12614 / NCIMB 9131 / NCTC 9757</strain>
    </source>
</reference>
<dbReference type="HOGENOM" id="CLU_086014_0_0_4"/>
<keyword evidence="1 2" id="KW-0051">Antiviral defense</keyword>
<keyword evidence="2" id="KW-0694">RNA-binding</keyword>
<proteinExistence type="inferred from homology"/>
<dbReference type="GO" id="GO:0043571">
    <property type="term" value="P:maintenance of CRISPR repeat elements"/>
    <property type="evidence" value="ECO:0007669"/>
    <property type="project" value="UniProtKB-UniRule"/>
</dbReference>
<dbReference type="Proteomes" id="UP000001424">
    <property type="component" value="Chromosome"/>
</dbReference>
<dbReference type="InterPro" id="IPR013422">
    <property type="entry name" value="CRISPR-assoc_prot_Cas5_N"/>
</dbReference>
<dbReference type="InterPro" id="IPR010155">
    <property type="entry name" value="CRISPR-assoc_prot_Cas5d"/>
</dbReference>
<dbReference type="Pfam" id="PF09704">
    <property type="entry name" value="Cas_Cas5d"/>
    <property type="match status" value="1"/>
</dbReference>
<evidence type="ECO:0000256" key="1">
    <source>
        <dbReference type="ARBA" id="ARBA00023118"/>
    </source>
</evidence>